<dbReference type="Pfam" id="PF08264">
    <property type="entry name" value="Anticodon_1"/>
    <property type="match status" value="1"/>
</dbReference>
<dbReference type="InterPro" id="IPR013155">
    <property type="entry name" value="M/V/L/I-tRNA-synth_anticd-bd"/>
</dbReference>
<keyword evidence="6 9" id="KW-0648">Protein biosynthesis</keyword>
<dbReference type="GO" id="GO:0005524">
    <property type="term" value="F:ATP binding"/>
    <property type="evidence" value="ECO:0007669"/>
    <property type="project" value="UniProtKB-KW"/>
</dbReference>
<sequence>MAKGGGKKEDAGKNTQRRDFLLECQEKAQAKWRDAKTFEAKAEPGKPKFYGNFPYPYMNGLLHLGHAFSLSKLEFAAAYHRLKGENVLFPQGFHCTGMPIKACADKLKREIALYGCPPNYPENFGMEKKKEAETEEVALEPKNKAKGKKSKAQAKQGRGATQYEILQKSGIPENEIPSFQESLHWLEYFPPLAKRDIEAMGCGVDWRRSFITTDVNPYYDSFVRWQFWKLKELGKVIKDKRHAVYSPLDGQPCADHDRATGEGVGPQEYTLIKMRVLEFPGKLSELAQHEGKVFMLAATLRPETMYGQTNAWVLPDGAYGAYQGLNGEIYVISEHSARNLAYQDQSPEFGKTAKILDLTGHDLMGVPLKSPLGEKYDAIYVLPLLTVSLSKGTGVVTSVPSDSPDDYMGLSDLKKKAKLREKFGIKDEHVLPFEVVPVLTIPEFGDAAAEKVCAMLKIQSQNDKTKLEEAKKMTYLKGFTEGVMTVGKYAGQKVQDAKPLIKQDLLSSGDAIVYFEPEKQVMSRSGDECVVALTDQWYLQYGEEGWLEKTRDCLADMSVFEMDEVRNAFKHTLGWMRQWACSRSFGLGTLMPWDEEYLIESLSDSTVYMAYYTVAHVLQRGEMYGKDQSEVKPESLTNAVWDYVFGLGDLPADSGIPTETLDAMKAEFDYWYPFDLRVSGKDLIQNHLTFSLYNHTAIWPKEKWPRGMRCNGHLMLNNEKMSKSTGNFKTLGEAIQEYSADGMRFALADAGDSMEDANFVHDTANAAILRLTKECDWMDEVLNTSPCSRTGDLTFHDQVFKSAISLCAGKCIKAYEIMLFREALQTGFYQLQSARDEYRFQCGQEGMHADLIRTFCEVQTKLLAPFCPHTMEHVWCSVLKMEGQVVNSGLPSLPEPDLLVYQSGKFMEGVLSDLRSSVQKAQAPPKKKKKGPAMPKMKVTGIRLVVGPEYTGWRRVAIESLAKMHSESGSAPDNATLEATVLEAMQANEETKDMTKKDLKMLVLPFAKFMRDRAISIGEEVLRTKSAVDELTVLTDNLSYLKRVLKVEDITVTDVSSKGDLDIKEAYPGNPGVVLVKEEDVPVEKKVEEMSLDK</sequence>
<dbReference type="EMBL" id="CP151503">
    <property type="protein sequence ID" value="WZN61060.1"/>
    <property type="molecule type" value="Genomic_DNA"/>
</dbReference>
<dbReference type="GO" id="GO:0002161">
    <property type="term" value="F:aminoacyl-tRNA deacylase activity"/>
    <property type="evidence" value="ECO:0007669"/>
    <property type="project" value="InterPro"/>
</dbReference>
<proteinExistence type="inferred from homology"/>
<evidence type="ECO:0000313" key="13">
    <source>
        <dbReference type="EMBL" id="WZN61060.1"/>
    </source>
</evidence>
<keyword evidence="14" id="KW-1185">Reference proteome</keyword>
<dbReference type="GO" id="GO:0009791">
    <property type="term" value="P:post-embryonic development"/>
    <property type="evidence" value="ECO:0007669"/>
    <property type="project" value="UniProtKB-ARBA"/>
</dbReference>
<dbReference type="PROSITE" id="PS00178">
    <property type="entry name" value="AA_TRNA_LIGASE_I"/>
    <property type="match status" value="1"/>
</dbReference>
<evidence type="ECO:0000313" key="14">
    <source>
        <dbReference type="Proteomes" id="UP001472866"/>
    </source>
</evidence>
<comment type="similarity">
    <text evidence="1 9">Belongs to the class-I aminoacyl-tRNA synthetase family.</text>
</comment>
<evidence type="ECO:0000256" key="10">
    <source>
        <dbReference type="SAM" id="MobiDB-lite"/>
    </source>
</evidence>
<evidence type="ECO:0000256" key="7">
    <source>
        <dbReference type="ARBA" id="ARBA00023146"/>
    </source>
</evidence>
<evidence type="ECO:0000256" key="8">
    <source>
        <dbReference type="ARBA" id="ARBA00030520"/>
    </source>
</evidence>
<keyword evidence="7 9" id="KW-0030">Aminoacyl-tRNA synthetase</keyword>
<dbReference type="InterPro" id="IPR009008">
    <property type="entry name" value="Val/Leu/Ile-tRNA-synth_edit"/>
</dbReference>
<gene>
    <name evidence="13" type="ORF">HKI87_03g25940</name>
</gene>
<evidence type="ECO:0000256" key="9">
    <source>
        <dbReference type="RuleBase" id="RU363035"/>
    </source>
</evidence>
<evidence type="ECO:0000256" key="4">
    <source>
        <dbReference type="ARBA" id="ARBA00022741"/>
    </source>
</evidence>
<protein>
    <recommendedName>
        <fullName evidence="2">leucine--tRNA ligase</fullName>
        <ecNumber evidence="2">6.1.1.4</ecNumber>
    </recommendedName>
    <alternativeName>
        <fullName evidence="8">Leucyl-tRNA synthetase</fullName>
    </alternativeName>
</protein>
<feature type="domain" description="Aminoacyl-tRNA synthetase class Ia" evidence="11">
    <location>
        <begin position="29"/>
        <end position="106"/>
    </location>
</feature>
<dbReference type="Pfam" id="PF00133">
    <property type="entry name" value="tRNA-synt_1"/>
    <property type="match status" value="2"/>
</dbReference>
<dbReference type="NCBIfam" id="TIGR00395">
    <property type="entry name" value="leuS_arch"/>
    <property type="match status" value="1"/>
</dbReference>
<dbReference type="SUPFAM" id="SSF47323">
    <property type="entry name" value="Anticodon-binding domain of a subclass of class I aminoacyl-tRNA synthetases"/>
    <property type="match status" value="1"/>
</dbReference>
<keyword evidence="5 9" id="KW-0067">ATP-binding</keyword>
<accession>A0AAX4P3V8</accession>
<dbReference type="SUPFAM" id="SSF52374">
    <property type="entry name" value="Nucleotidylyl transferase"/>
    <property type="match status" value="1"/>
</dbReference>
<dbReference type="PANTHER" id="PTHR45794">
    <property type="entry name" value="LEUCYL-TRNA SYNTHETASE"/>
    <property type="match status" value="1"/>
</dbReference>
<dbReference type="InterPro" id="IPR009080">
    <property type="entry name" value="tRNAsynth_Ia_anticodon-bd"/>
</dbReference>
<dbReference type="Gene3D" id="3.40.50.620">
    <property type="entry name" value="HUPs"/>
    <property type="match status" value="1"/>
</dbReference>
<keyword evidence="4 9" id="KW-0547">Nucleotide-binding</keyword>
<dbReference type="InterPro" id="IPR004493">
    <property type="entry name" value="Leu-tRNA-synth_Ia_arc/euk"/>
</dbReference>
<dbReference type="FunFam" id="3.90.740.10:FF:000001">
    <property type="entry name" value="Leucine--tRNA ligase, cytoplasmic"/>
    <property type="match status" value="1"/>
</dbReference>
<evidence type="ECO:0000256" key="5">
    <source>
        <dbReference type="ARBA" id="ARBA00022840"/>
    </source>
</evidence>
<feature type="domain" description="Methionyl/Valyl/Leucyl/Isoleucyl-tRNA synthetase anticodon-binding" evidence="12">
    <location>
        <begin position="802"/>
        <end position="927"/>
    </location>
</feature>
<feature type="domain" description="Aminoacyl-tRNA synthetase class Ia" evidence="11">
    <location>
        <begin position="184"/>
        <end position="758"/>
    </location>
</feature>
<keyword evidence="3 9" id="KW-0436">Ligase</keyword>
<organism evidence="13 14">
    <name type="scientific">Chloropicon roscoffensis</name>
    <dbReference type="NCBI Taxonomy" id="1461544"/>
    <lineage>
        <taxon>Eukaryota</taxon>
        <taxon>Viridiplantae</taxon>
        <taxon>Chlorophyta</taxon>
        <taxon>Chloropicophyceae</taxon>
        <taxon>Chloropicales</taxon>
        <taxon>Chloropicaceae</taxon>
        <taxon>Chloropicon</taxon>
    </lineage>
</organism>
<dbReference type="CDD" id="cd07959">
    <property type="entry name" value="Anticodon_Ia_Leu_AEc"/>
    <property type="match status" value="1"/>
</dbReference>
<evidence type="ECO:0000259" key="11">
    <source>
        <dbReference type="Pfam" id="PF00133"/>
    </source>
</evidence>
<dbReference type="PANTHER" id="PTHR45794:SF1">
    <property type="entry name" value="LEUCINE--TRNA LIGASE, CYTOPLASMIC"/>
    <property type="match status" value="1"/>
</dbReference>
<dbReference type="EC" id="6.1.1.4" evidence="2"/>
<dbReference type="Proteomes" id="UP001472866">
    <property type="component" value="Chromosome 03"/>
</dbReference>
<evidence type="ECO:0000256" key="6">
    <source>
        <dbReference type="ARBA" id="ARBA00022917"/>
    </source>
</evidence>
<evidence type="ECO:0000259" key="12">
    <source>
        <dbReference type="Pfam" id="PF08264"/>
    </source>
</evidence>
<dbReference type="GO" id="GO:0004823">
    <property type="term" value="F:leucine-tRNA ligase activity"/>
    <property type="evidence" value="ECO:0007669"/>
    <property type="project" value="UniProtKB-EC"/>
</dbReference>
<dbReference type="InterPro" id="IPR001412">
    <property type="entry name" value="aa-tRNA-synth_I_CS"/>
</dbReference>
<dbReference type="InterPro" id="IPR014729">
    <property type="entry name" value="Rossmann-like_a/b/a_fold"/>
</dbReference>
<dbReference type="SUPFAM" id="SSF50677">
    <property type="entry name" value="ValRS/IleRS/LeuRS editing domain"/>
    <property type="match status" value="1"/>
</dbReference>
<dbReference type="AlphaFoldDB" id="A0AAX4P3V8"/>
<dbReference type="InterPro" id="IPR002300">
    <property type="entry name" value="aa-tRNA-synth_Ia"/>
</dbReference>
<evidence type="ECO:0000256" key="3">
    <source>
        <dbReference type="ARBA" id="ARBA00022598"/>
    </source>
</evidence>
<dbReference type="GO" id="GO:0048608">
    <property type="term" value="P:reproductive structure development"/>
    <property type="evidence" value="ECO:0007669"/>
    <property type="project" value="UniProtKB-ARBA"/>
</dbReference>
<dbReference type="GO" id="GO:0006429">
    <property type="term" value="P:leucyl-tRNA aminoacylation"/>
    <property type="evidence" value="ECO:0007669"/>
    <property type="project" value="InterPro"/>
</dbReference>
<name>A0AAX4P3V8_9CHLO</name>
<evidence type="ECO:0000256" key="1">
    <source>
        <dbReference type="ARBA" id="ARBA00005594"/>
    </source>
</evidence>
<feature type="region of interest" description="Disordered" evidence="10">
    <location>
        <begin position="131"/>
        <end position="159"/>
    </location>
</feature>
<dbReference type="Gene3D" id="1.10.730.10">
    <property type="entry name" value="Isoleucyl-tRNA Synthetase, Domain 1"/>
    <property type="match status" value="1"/>
</dbReference>
<reference evidence="13 14" key="1">
    <citation type="submission" date="2024-03" db="EMBL/GenBank/DDBJ databases">
        <title>Complete genome sequence of the green alga Chloropicon roscoffensis RCC1871.</title>
        <authorList>
            <person name="Lemieux C."/>
            <person name="Pombert J.-F."/>
            <person name="Otis C."/>
            <person name="Turmel M."/>
        </authorList>
    </citation>
    <scope>NUCLEOTIDE SEQUENCE [LARGE SCALE GENOMIC DNA]</scope>
    <source>
        <strain evidence="13 14">RCC1871</strain>
    </source>
</reference>
<dbReference type="Gene3D" id="3.90.740.10">
    <property type="entry name" value="Valyl/Leucyl/Isoleucyl-tRNA synthetase, editing domain"/>
    <property type="match status" value="1"/>
</dbReference>
<evidence type="ECO:0000256" key="2">
    <source>
        <dbReference type="ARBA" id="ARBA00013164"/>
    </source>
</evidence>